<dbReference type="GO" id="GO:0006635">
    <property type="term" value="P:fatty acid beta-oxidation"/>
    <property type="evidence" value="ECO:0007669"/>
    <property type="project" value="TreeGrafter"/>
</dbReference>
<accession>W9QX60</accession>
<evidence type="ECO:0000313" key="5">
    <source>
        <dbReference type="EMBL" id="EXB41558.1"/>
    </source>
</evidence>
<evidence type="ECO:0000256" key="4">
    <source>
        <dbReference type="SAM" id="Phobius"/>
    </source>
</evidence>
<dbReference type="PANTHER" id="PTHR23309">
    <property type="entry name" value="3-HYDROXYACYL-COA DEHYROGENASE"/>
    <property type="match status" value="1"/>
</dbReference>
<keyword evidence="1" id="KW-0413">Isomerase</keyword>
<keyword evidence="2" id="KW-0456">Lyase</keyword>
<evidence type="ECO:0000256" key="1">
    <source>
        <dbReference type="ARBA" id="ARBA00023235"/>
    </source>
</evidence>
<dbReference type="GO" id="GO:0016853">
    <property type="term" value="F:isomerase activity"/>
    <property type="evidence" value="ECO:0007669"/>
    <property type="project" value="UniProtKB-KW"/>
</dbReference>
<keyword evidence="3" id="KW-0511">Multifunctional enzyme</keyword>
<keyword evidence="4" id="KW-0472">Membrane</keyword>
<proteinExistence type="predicted"/>
<gene>
    <name evidence="5" type="ORF">L484_013633</name>
</gene>
<keyword evidence="6" id="KW-1185">Reference proteome</keyword>
<feature type="transmembrane region" description="Helical" evidence="4">
    <location>
        <begin position="308"/>
        <end position="329"/>
    </location>
</feature>
<keyword evidence="4" id="KW-1133">Transmembrane helix</keyword>
<sequence>MSRVAEFPVMARAHLAVLSAHLASASLEPTKLFGSAALEPNCVSAQTFVPPLPNLKGSLTVVDERTGRSYQVQASDEGTVKATDLKKITTGRNEKVPDEMKIVFCVDNRMIENENLCIWGLEYNESCEFLEVSNPHSLAKNRDGRNSEYGVASGCISNITTGLIRNASTDCDLNVGIGFTSGVHNRDNFRGRAAHCIKILIKTDLHDHTGISSTKNVVYEEILLLAKSHLLGTDDLLFLESTRELPTVSSTNDVEEDKVFKDLVSSDTSRRPVHVIFAQCATSKVPIVTDIRLKAKHIKIVSIIGGRLMGSTIAIAVLLSNVSVLLKEVNSKYLLKRRKI</sequence>
<dbReference type="AlphaFoldDB" id="W9QX60"/>
<dbReference type="EMBL" id="KE343797">
    <property type="protein sequence ID" value="EXB41558.1"/>
    <property type="molecule type" value="Genomic_DNA"/>
</dbReference>
<dbReference type="STRING" id="981085.W9QX60"/>
<reference evidence="6" key="1">
    <citation type="submission" date="2013-01" db="EMBL/GenBank/DDBJ databases">
        <title>Draft Genome Sequence of a Mulberry Tree, Morus notabilis C.K. Schneid.</title>
        <authorList>
            <person name="He N."/>
            <person name="Zhao S."/>
        </authorList>
    </citation>
    <scope>NUCLEOTIDE SEQUENCE</scope>
</reference>
<evidence type="ECO:0000313" key="6">
    <source>
        <dbReference type="Proteomes" id="UP000030645"/>
    </source>
</evidence>
<dbReference type="GO" id="GO:0005777">
    <property type="term" value="C:peroxisome"/>
    <property type="evidence" value="ECO:0007669"/>
    <property type="project" value="TreeGrafter"/>
</dbReference>
<dbReference type="GO" id="GO:0016829">
    <property type="term" value="F:lyase activity"/>
    <property type="evidence" value="ECO:0007669"/>
    <property type="project" value="UniProtKB-KW"/>
</dbReference>
<dbReference type="eggNOG" id="KOG1683">
    <property type="taxonomic scope" value="Eukaryota"/>
</dbReference>
<dbReference type="eggNOG" id="KOG2617">
    <property type="taxonomic scope" value="Eukaryota"/>
</dbReference>
<dbReference type="GO" id="GO:0003857">
    <property type="term" value="F:(3S)-3-hydroxyacyl-CoA dehydrogenase (NAD+) activity"/>
    <property type="evidence" value="ECO:0007669"/>
    <property type="project" value="TreeGrafter"/>
</dbReference>
<organism evidence="5 6">
    <name type="scientific">Morus notabilis</name>
    <dbReference type="NCBI Taxonomy" id="981085"/>
    <lineage>
        <taxon>Eukaryota</taxon>
        <taxon>Viridiplantae</taxon>
        <taxon>Streptophyta</taxon>
        <taxon>Embryophyta</taxon>
        <taxon>Tracheophyta</taxon>
        <taxon>Spermatophyta</taxon>
        <taxon>Magnoliopsida</taxon>
        <taxon>eudicotyledons</taxon>
        <taxon>Gunneridae</taxon>
        <taxon>Pentapetalae</taxon>
        <taxon>rosids</taxon>
        <taxon>fabids</taxon>
        <taxon>Rosales</taxon>
        <taxon>Moraceae</taxon>
        <taxon>Moreae</taxon>
        <taxon>Morus</taxon>
    </lineage>
</organism>
<dbReference type="Proteomes" id="UP000030645">
    <property type="component" value="Unassembled WGS sequence"/>
</dbReference>
<name>W9QX60_9ROSA</name>
<evidence type="ECO:0000256" key="2">
    <source>
        <dbReference type="ARBA" id="ARBA00023239"/>
    </source>
</evidence>
<protein>
    <submittedName>
        <fullName evidence="5">Uncharacterized protein</fullName>
    </submittedName>
</protein>
<evidence type="ECO:0000256" key="3">
    <source>
        <dbReference type="ARBA" id="ARBA00023268"/>
    </source>
</evidence>
<keyword evidence="4" id="KW-0812">Transmembrane</keyword>
<dbReference type="PANTHER" id="PTHR23309:SF49">
    <property type="entry name" value="PEROXISOMAL BIFUNCTIONAL ENZYME"/>
    <property type="match status" value="1"/>
</dbReference>